<dbReference type="InterPro" id="IPR046164">
    <property type="entry name" value="DUF6166"/>
</dbReference>
<sequence length="109" mass="12137">MNTATYKGHKHSACGPQLVARDDDILSPVPSQRLVNHSPDGFQWGYSGDGPKQLSLALLLDATGDPELSVRLYQDFKRDFVALWGDTWEITDRTIRLWAESHLSLAGVN</sequence>
<dbReference type="Pfam" id="PF19663">
    <property type="entry name" value="DUF6166"/>
    <property type="match status" value="1"/>
</dbReference>
<protein>
    <submittedName>
        <fullName evidence="1">Uncharacterized protein</fullName>
    </submittedName>
</protein>
<name>X1UMG3_9ZZZZ</name>
<dbReference type="AlphaFoldDB" id="X1UMG3"/>
<accession>X1UMG3</accession>
<reference evidence="1" key="1">
    <citation type="journal article" date="2014" name="Front. Microbiol.">
        <title>High frequency of phylogenetically diverse reductive dehalogenase-homologous genes in deep subseafloor sedimentary metagenomes.</title>
        <authorList>
            <person name="Kawai M."/>
            <person name="Futagami T."/>
            <person name="Toyoda A."/>
            <person name="Takaki Y."/>
            <person name="Nishi S."/>
            <person name="Hori S."/>
            <person name="Arai W."/>
            <person name="Tsubouchi T."/>
            <person name="Morono Y."/>
            <person name="Uchiyama I."/>
            <person name="Ito T."/>
            <person name="Fujiyama A."/>
            <person name="Inagaki F."/>
            <person name="Takami H."/>
        </authorList>
    </citation>
    <scope>NUCLEOTIDE SEQUENCE</scope>
    <source>
        <strain evidence="1">Expedition CK06-06</strain>
    </source>
</reference>
<evidence type="ECO:0000313" key="1">
    <source>
        <dbReference type="EMBL" id="GAJ01071.1"/>
    </source>
</evidence>
<gene>
    <name evidence="1" type="ORF">S12H4_33811</name>
</gene>
<dbReference type="EMBL" id="BARW01019956">
    <property type="protein sequence ID" value="GAJ01071.1"/>
    <property type="molecule type" value="Genomic_DNA"/>
</dbReference>
<proteinExistence type="predicted"/>
<organism evidence="1">
    <name type="scientific">marine sediment metagenome</name>
    <dbReference type="NCBI Taxonomy" id="412755"/>
    <lineage>
        <taxon>unclassified sequences</taxon>
        <taxon>metagenomes</taxon>
        <taxon>ecological metagenomes</taxon>
    </lineage>
</organism>
<comment type="caution">
    <text evidence="1">The sequence shown here is derived from an EMBL/GenBank/DDBJ whole genome shotgun (WGS) entry which is preliminary data.</text>
</comment>